<dbReference type="AlphaFoldDB" id="A0ABD1MD76"/>
<dbReference type="SUPFAM" id="SSF55144">
    <property type="entry name" value="LigT-like"/>
    <property type="match status" value="1"/>
</dbReference>
<evidence type="ECO:0000313" key="2">
    <source>
        <dbReference type="EMBL" id="KAL2333736.1"/>
    </source>
</evidence>
<feature type="compositionally biased region" description="Polar residues" evidence="1">
    <location>
        <begin position="203"/>
        <end position="213"/>
    </location>
</feature>
<dbReference type="Pfam" id="PF13563">
    <property type="entry name" value="2_5_RNA_ligase2"/>
    <property type="match status" value="1"/>
</dbReference>
<dbReference type="Proteomes" id="UP001603857">
    <property type="component" value="Unassembled WGS sequence"/>
</dbReference>
<accession>A0ABD1MD76</accession>
<reference evidence="2 3" key="1">
    <citation type="submission" date="2024-08" db="EMBL/GenBank/DDBJ databases">
        <title>Insights into the chromosomal genome structure of Flemingia macrophylla.</title>
        <authorList>
            <person name="Ding Y."/>
            <person name="Zhao Y."/>
            <person name="Bi W."/>
            <person name="Wu M."/>
            <person name="Zhao G."/>
            <person name="Gong Y."/>
            <person name="Li W."/>
            <person name="Zhang P."/>
        </authorList>
    </citation>
    <scope>NUCLEOTIDE SEQUENCE [LARGE SCALE GENOMIC DNA]</scope>
    <source>
        <strain evidence="2">DYQJB</strain>
        <tissue evidence="2">Leaf</tissue>
    </source>
</reference>
<organism evidence="2 3">
    <name type="scientific">Flemingia macrophylla</name>
    <dbReference type="NCBI Taxonomy" id="520843"/>
    <lineage>
        <taxon>Eukaryota</taxon>
        <taxon>Viridiplantae</taxon>
        <taxon>Streptophyta</taxon>
        <taxon>Embryophyta</taxon>
        <taxon>Tracheophyta</taxon>
        <taxon>Spermatophyta</taxon>
        <taxon>Magnoliopsida</taxon>
        <taxon>eudicotyledons</taxon>
        <taxon>Gunneridae</taxon>
        <taxon>Pentapetalae</taxon>
        <taxon>rosids</taxon>
        <taxon>fabids</taxon>
        <taxon>Fabales</taxon>
        <taxon>Fabaceae</taxon>
        <taxon>Papilionoideae</taxon>
        <taxon>50 kb inversion clade</taxon>
        <taxon>NPAAA clade</taxon>
        <taxon>indigoferoid/millettioid clade</taxon>
        <taxon>Phaseoleae</taxon>
        <taxon>Flemingia</taxon>
    </lineage>
</organism>
<dbReference type="InterPro" id="IPR009097">
    <property type="entry name" value="Cyclic_Pdiesterase"/>
</dbReference>
<dbReference type="PANTHER" id="PTHR36039:SF2">
    <property type="entry name" value="RNA LIGASE_CYCLIC NUCLEOTIDE PHOSPHODIESTERASE FAMILY PROTEIN"/>
    <property type="match status" value="1"/>
</dbReference>
<proteinExistence type="predicted"/>
<dbReference type="Gene3D" id="3.90.1140.10">
    <property type="entry name" value="Cyclic phosphodiesterase"/>
    <property type="match status" value="1"/>
</dbReference>
<sequence length="362" mass="41763">MDLREWKRKNLKGNRVESEVFWINALFGFEEGFDRMENEIFEGKESGNPTQKTQRRNRWSSLSMLLKHEPLPLSFSSLATFPSHPDNVLFLAPTPSGALLHLHSHLCDGIRKESVEIADQITVESWIPHCALARHVPKQRIAEGLSAGWELKLPVSCYAVDITVVLLSPVRELFSFALGNNHLIPRQYITEGNKNERQPQHPAESSGSNVVPQHLDNATTKTFHRIRMPEVEYDDGYDLHHHRLQVVTRSLMLRGRRVLLCVPQTGAEVVADGARGNDVAVADVLLALVVHVRLRLQGSVLPSRDRCHWWLQREETISEDDFKRFELRKGFDRWLQREETRSKDDFKGFELRKEFDRESNRV</sequence>
<keyword evidence="3" id="KW-1185">Reference proteome</keyword>
<comment type="caution">
    <text evidence="2">The sequence shown here is derived from an EMBL/GenBank/DDBJ whole genome shotgun (WGS) entry which is preliminary data.</text>
</comment>
<evidence type="ECO:0000313" key="3">
    <source>
        <dbReference type="Proteomes" id="UP001603857"/>
    </source>
</evidence>
<dbReference type="PANTHER" id="PTHR36039">
    <property type="match status" value="1"/>
</dbReference>
<dbReference type="EMBL" id="JBGMDY010000005">
    <property type="protein sequence ID" value="KAL2333736.1"/>
    <property type="molecule type" value="Genomic_DNA"/>
</dbReference>
<gene>
    <name evidence="2" type="ORF">Fmac_014949</name>
</gene>
<feature type="region of interest" description="Disordered" evidence="1">
    <location>
        <begin position="194"/>
        <end position="213"/>
    </location>
</feature>
<evidence type="ECO:0000256" key="1">
    <source>
        <dbReference type="SAM" id="MobiDB-lite"/>
    </source>
</evidence>
<protein>
    <submittedName>
        <fullName evidence="2">Uncharacterized protein</fullName>
    </submittedName>
</protein>
<name>A0ABD1MD76_9FABA</name>